<feature type="compositionally biased region" description="Basic and acidic residues" evidence="1">
    <location>
        <begin position="180"/>
        <end position="196"/>
    </location>
</feature>
<gene>
    <name evidence="2" type="ORF">BLNAU_22939</name>
</gene>
<reference evidence="2 3" key="1">
    <citation type="journal article" date="2022" name="bioRxiv">
        <title>Genomics of Preaxostyla Flagellates Illuminates Evolutionary Transitions and the Path Towards Mitochondrial Loss.</title>
        <authorList>
            <person name="Novak L.V.F."/>
            <person name="Treitli S.C."/>
            <person name="Pyrih J."/>
            <person name="Halakuc P."/>
            <person name="Pipaliya S.V."/>
            <person name="Vacek V."/>
            <person name="Brzon O."/>
            <person name="Soukal P."/>
            <person name="Eme L."/>
            <person name="Dacks J.B."/>
            <person name="Karnkowska A."/>
            <person name="Elias M."/>
            <person name="Hampl V."/>
        </authorList>
    </citation>
    <scope>NUCLEOTIDE SEQUENCE [LARGE SCALE GENOMIC DNA]</scope>
    <source>
        <strain evidence="2">NAU3</strain>
        <tissue evidence="2">Gut</tissue>
    </source>
</reference>
<evidence type="ECO:0000313" key="2">
    <source>
        <dbReference type="EMBL" id="KAK2942143.1"/>
    </source>
</evidence>
<keyword evidence="3" id="KW-1185">Reference proteome</keyword>
<sequence length="559" mass="62621">MEMMSQTNNHLRRPRNKRSQTLSFSRRVPRRLNNSLQSSFHPLQTPHVLLLSQHRRSPSPRSLLSTNYFAAPECLSEQMCALSPTERAERDSVIRITSNALDTLRFGTTLLTGHSPISSFTRHRATSTLSLASWQAQFHSGEFLVARYNCAPSLARFVSALHAPHVPPHDTNNTSLSEQENEKKEKCSNKQKDGKKELEATKLEASKTLKKDKRITRKHRSYGFCLKPTDRDQVDPEVQVRNCSFVACTSVEMFLVGLCLPLDPSSAHFDSVGGRRSNFRRIFFDSEEERHHGVWHNIHDAKTAKVLRSLLEVDKDTVEGSFDFTIFGVPLVSFNSFSVSGHALLAITTEQPTSSVSVNFEDITQTIAGKARCVHVTSSSLGTVVTPSHWAGSFTQSQPLFDFVGCDSSLTSGHPFFGLSLLFYLLPVLGSRLGTRSFTQHRAFRVEYNICFFFRIRKWSKKSSPTLRVELTDTDTLCFTTIRIESCSLTGAPLLSLVLSATQHTNWDLNLKGISFAEESSNSVLSGALIFISGTSFATQLALSRFPPVYPVTDENKFW</sequence>
<organism evidence="2 3">
    <name type="scientific">Blattamonas nauphoetae</name>
    <dbReference type="NCBI Taxonomy" id="2049346"/>
    <lineage>
        <taxon>Eukaryota</taxon>
        <taxon>Metamonada</taxon>
        <taxon>Preaxostyla</taxon>
        <taxon>Oxymonadida</taxon>
        <taxon>Blattamonas</taxon>
    </lineage>
</organism>
<evidence type="ECO:0000313" key="3">
    <source>
        <dbReference type="Proteomes" id="UP001281761"/>
    </source>
</evidence>
<evidence type="ECO:0000256" key="1">
    <source>
        <dbReference type="SAM" id="MobiDB-lite"/>
    </source>
</evidence>
<proteinExistence type="predicted"/>
<protein>
    <submittedName>
        <fullName evidence="2">Uncharacterized protein</fullName>
    </submittedName>
</protein>
<accession>A0ABQ9WRL3</accession>
<feature type="region of interest" description="Disordered" evidence="1">
    <location>
        <begin position="1"/>
        <end position="28"/>
    </location>
</feature>
<comment type="caution">
    <text evidence="2">The sequence shown here is derived from an EMBL/GenBank/DDBJ whole genome shotgun (WGS) entry which is preliminary data.</text>
</comment>
<dbReference type="EMBL" id="JARBJD010000430">
    <property type="protein sequence ID" value="KAK2942143.1"/>
    <property type="molecule type" value="Genomic_DNA"/>
</dbReference>
<dbReference type="Proteomes" id="UP001281761">
    <property type="component" value="Unassembled WGS sequence"/>
</dbReference>
<feature type="region of interest" description="Disordered" evidence="1">
    <location>
        <begin position="165"/>
        <end position="196"/>
    </location>
</feature>
<name>A0ABQ9WRL3_9EUKA</name>